<dbReference type="Gene3D" id="3.30.1330.60">
    <property type="entry name" value="OmpA-like domain"/>
    <property type="match status" value="1"/>
</dbReference>
<dbReference type="SUPFAM" id="SSF103088">
    <property type="entry name" value="OmpA-like"/>
    <property type="match status" value="1"/>
</dbReference>
<evidence type="ECO:0000313" key="5">
    <source>
        <dbReference type="EMBL" id="MBK1712367.1"/>
    </source>
</evidence>
<reference evidence="5" key="2">
    <citation type="journal article" date="2020" name="Microorganisms">
        <title>Osmotic Adaptation and Compatible Solute Biosynthesis of Phototrophic Bacteria as Revealed from Genome Analyses.</title>
        <authorList>
            <person name="Imhoff J.F."/>
            <person name="Rahn T."/>
            <person name="Kunzel S."/>
            <person name="Keller A."/>
            <person name="Neulinger S.C."/>
        </authorList>
    </citation>
    <scope>NUCLEOTIDE SEQUENCE</scope>
    <source>
        <strain evidence="5">IM 151</strain>
    </source>
</reference>
<dbReference type="Pfam" id="PF00691">
    <property type="entry name" value="OmpA"/>
    <property type="match status" value="1"/>
</dbReference>
<dbReference type="InterPro" id="IPR006665">
    <property type="entry name" value="OmpA-like"/>
</dbReference>
<evidence type="ECO:0000259" key="4">
    <source>
        <dbReference type="PROSITE" id="PS51123"/>
    </source>
</evidence>
<dbReference type="InterPro" id="IPR036737">
    <property type="entry name" value="OmpA-like_sf"/>
</dbReference>
<feature type="signal peptide" evidence="3">
    <location>
        <begin position="1"/>
        <end position="20"/>
    </location>
</feature>
<sequence length="217" mass="22638">MIRRPSARLAALVAAAAVLAGCENMDERSRGTATGAAIGALGGAVLSKATGGKAGTGAVVGGVVGAVGGNLWSKRMEDKRRAMEQATAGTGIDVARTQDNELKVNVPSDLSFAVGRADLQPSLRPVLDQFARGLDQTMHVRIVGHTDSTGSDAINDPLSLARARTVRDYLEDRGVPAARLEIAGRGAREPVADNNTDAGRSKNRRVEIFLTESPQAR</sequence>
<evidence type="ECO:0000313" key="6">
    <source>
        <dbReference type="Proteomes" id="UP001041814"/>
    </source>
</evidence>
<proteinExistence type="predicted"/>
<keyword evidence="1" id="KW-0472">Membrane</keyword>
<dbReference type="Pfam" id="PF13488">
    <property type="entry name" value="Gly-zipper_Omp"/>
    <property type="match status" value="1"/>
</dbReference>
<accession>A0ABS1DUC7</accession>
<dbReference type="PROSITE" id="PS51257">
    <property type="entry name" value="PROKAR_LIPOPROTEIN"/>
    <property type="match status" value="1"/>
</dbReference>
<dbReference type="PANTHER" id="PTHR30329">
    <property type="entry name" value="STATOR ELEMENT OF FLAGELLAR MOTOR COMPLEX"/>
    <property type="match status" value="1"/>
</dbReference>
<dbReference type="EMBL" id="NRRU01000016">
    <property type="protein sequence ID" value="MBK1712367.1"/>
    <property type="molecule type" value="Genomic_DNA"/>
</dbReference>
<gene>
    <name evidence="5" type="ORF">CKO43_06185</name>
</gene>
<dbReference type="PANTHER" id="PTHR30329:SF21">
    <property type="entry name" value="LIPOPROTEIN YIAD-RELATED"/>
    <property type="match status" value="1"/>
</dbReference>
<feature type="chain" id="PRO_5047052370" description="OmpA-like domain-containing protein" evidence="3">
    <location>
        <begin position="21"/>
        <end position="217"/>
    </location>
</feature>
<feature type="region of interest" description="Disordered" evidence="2">
    <location>
        <begin position="186"/>
        <end position="217"/>
    </location>
</feature>
<keyword evidence="3" id="KW-0732">Signal</keyword>
<name>A0ABS1DUC7_RUBGE</name>
<evidence type="ECO:0000256" key="1">
    <source>
        <dbReference type="PROSITE-ProRule" id="PRU00473"/>
    </source>
</evidence>
<comment type="caution">
    <text evidence="5">The sequence shown here is derived from an EMBL/GenBank/DDBJ whole genome shotgun (WGS) entry which is preliminary data.</text>
</comment>
<protein>
    <recommendedName>
        <fullName evidence="4">OmpA-like domain-containing protein</fullName>
    </recommendedName>
</protein>
<dbReference type="PROSITE" id="PS51123">
    <property type="entry name" value="OMPA_2"/>
    <property type="match status" value="1"/>
</dbReference>
<reference evidence="5" key="1">
    <citation type="submission" date="2017-08" db="EMBL/GenBank/DDBJ databases">
        <authorList>
            <person name="Imhoff J.F."/>
            <person name="Rahn T."/>
            <person name="Kuenzel S."/>
            <person name="Neulinger S.C."/>
        </authorList>
    </citation>
    <scope>NUCLEOTIDE SEQUENCE</scope>
    <source>
        <strain evidence="5">IM 151</strain>
    </source>
</reference>
<dbReference type="InterPro" id="IPR039567">
    <property type="entry name" value="Gly-zipper"/>
</dbReference>
<dbReference type="PRINTS" id="PR01023">
    <property type="entry name" value="NAFLGMOTY"/>
</dbReference>
<evidence type="ECO:0000256" key="3">
    <source>
        <dbReference type="SAM" id="SignalP"/>
    </source>
</evidence>
<dbReference type="Proteomes" id="UP001041814">
    <property type="component" value="Unassembled WGS sequence"/>
</dbReference>
<evidence type="ECO:0000256" key="2">
    <source>
        <dbReference type="SAM" id="MobiDB-lite"/>
    </source>
</evidence>
<organism evidence="5 6">
    <name type="scientific">Rubrivivax gelatinosus</name>
    <name type="common">Rhodocyclus gelatinosus</name>
    <name type="synonym">Rhodopseudomonas gelatinosa</name>
    <dbReference type="NCBI Taxonomy" id="28068"/>
    <lineage>
        <taxon>Bacteria</taxon>
        <taxon>Pseudomonadati</taxon>
        <taxon>Pseudomonadota</taxon>
        <taxon>Betaproteobacteria</taxon>
        <taxon>Burkholderiales</taxon>
        <taxon>Sphaerotilaceae</taxon>
        <taxon>Rubrivivax</taxon>
    </lineage>
</organism>
<dbReference type="CDD" id="cd07185">
    <property type="entry name" value="OmpA_C-like"/>
    <property type="match status" value="1"/>
</dbReference>
<keyword evidence="6" id="KW-1185">Reference proteome</keyword>
<feature type="domain" description="OmpA-like" evidence="4">
    <location>
        <begin position="99"/>
        <end position="214"/>
    </location>
</feature>
<dbReference type="InterPro" id="IPR050330">
    <property type="entry name" value="Bact_OuterMem_StrucFunc"/>
</dbReference>